<protein>
    <submittedName>
        <fullName evidence="7">TlpA disulfide reductase family protein</fullName>
    </submittedName>
</protein>
<dbReference type="InterPro" id="IPR013766">
    <property type="entry name" value="Thioredoxin_domain"/>
</dbReference>
<dbReference type="Gene3D" id="3.40.30.10">
    <property type="entry name" value="Glutaredoxin"/>
    <property type="match status" value="1"/>
</dbReference>
<comment type="caution">
    <text evidence="7">The sequence shown here is derived from an EMBL/GenBank/DDBJ whole genome shotgun (WGS) entry which is preliminary data.</text>
</comment>
<keyword evidence="4" id="KW-0676">Redox-active center</keyword>
<dbReference type="InterPro" id="IPR017937">
    <property type="entry name" value="Thioredoxin_CS"/>
</dbReference>
<dbReference type="Pfam" id="PF00578">
    <property type="entry name" value="AhpC-TSA"/>
    <property type="match status" value="1"/>
</dbReference>
<evidence type="ECO:0000256" key="1">
    <source>
        <dbReference type="ARBA" id="ARBA00004196"/>
    </source>
</evidence>
<dbReference type="InterPro" id="IPR000866">
    <property type="entry name" value="AhpC/TSA"/>
</dbReference>
<keyword evidence="5" id="KW-0732">Signal</keyword>
<keyword evidence="3" id="KW-1015">Disulfide bond</keyword>
<dbReference type="InterPro" id="IPR036249">
    <property type="entry name" value="Thioredoxin-like_sf"/>
</dbReference>
<dbReference type="PANTHER" id="PTHR42852">
    <property type="entry name" value="THIOL:DISULFIDE INTERCHANGE PROTEIN DSBE"/>
    <property type="match status" value="1"/>
</dbReference>
<keyword evidence="2" id="KW-0201">Cytochrome c-type biogenesis</keyword>
<dbReference type="InterPro" id="IPR050553">
    <property type="entry name" value="Thioredoxin_ResA/DsbE_sf"/>
</dbReference>
<dbReference type="Pfam" id="PF14289">
    <property type="entry name" value="DUF4369"/>
    <property type="match status" value="1"/>
</dbReference>
<sequence length="363" mass="41374">MKKLLIALSTLVALAACSNKDQFVLNGQLSNNDNVKKIFLYEGGEMVDSAFLNDDNQFRFRRTAPIPQFYNLKIGDNNYFFVLSNGEEVNFKANMKDPNGNYQVEGSETSLKIKAFSEINARYAAVSREIEGEFQKRLSKEPGKENEIREELFAKYQKNMDEFSKEVLAFAHKNVDNLAGFYAISSLDPSEYETEMIAYADLIKDKFPKNETVRDFVTHMAELKPLTVGQKAPDFELLDTKGKTVKLSDFRGKYTLVDFWASWCVPCRQENPNIVKQYNTFKNKNFTILGVSLDNNQAAWLKAIQDDHLTWTHVSDLQAWNSKAAELYKVSSIPASFLLNPEGIIVAKNLRGEKLAQFLEKTL</sequence>
<dbReference type="PROSITE" id="PS00194">
    <property type="entry name" value="THIOREDOXIN_1"/>
    <property type="match status" value="1"/>
</dbReference>
<evidence type="ECO:0000259" key="6">
    <source>
        <dbReference type="PROSITE" id="PS51352"/>
    </source>
</evidence>
<dbReference type="EMBL" id="BAABIQ010000008">
    <property type="protein sequence ID" value="GAA4789095.1"/>
    <property type="molecule type" value="Genomic_DNA"/>
</dbReference>
<feature type="domain" description="Thioredoxin" evidence="6">
    <location>
        <begin position="226"/>
        <end position="363"/>
    </location>
</feature>
<dbReference type="Proteomes" id="UP001501411">
    <property type="component" value="Unassembled WGS sequence"/>
</dbReference>
<evidence type="ECO:0000256" key="4">
    <source>
        <dbReference type="ARBA" id="ARBA00023284"/>
    </source>
</evidence>
<dbReference type="SUPFAM" id="SSF52833">
    <property type="entry name" value="Thioredoxin-like"/>
    <property type="match status" value="1"/>
</dbReference>
<proteinExistence type="predicted"/>
<keyword evidence="8" id="KW-1185">Reference proteome</keyword>
<evidence type="ECO:0000256" key="3">
    <source>
        <dbReference type="ARBA" id="ARBA00023157"/>
    </source>
</evidence>
<dbReference type="PANTHER" id="PTHR42852:SF6">
    <property type="entry name" value="THIOL:DISULFIDE INTERCHANGE PROTEIN DSBE"/>
    <property type="match status" value="1"/>
</dbReference>
<name>A0ABP9B1N7_9SPHI</name>
<dbReference type="PROSITE" id="PS51352">
    <property type="entry name" value="THIOREDOXIN_2"/>
    <property type="match status" value="1"/>
</dbReference>
<dbReference type="InterPro" id="IPR025380">
    <property type="entry name" value="DUF4369"/>
</dbReference>
<dbReference type="PROSITE" id="PS51257">
    <property type="entry name" value="PROKAR_LIPOPROTEIN"/>
    <property type="match status" value="1"/>
</dbReference>
<evidence type="ECO:0000313" key="8">
    <source>
        <dbReference type="Proteomes" id="UP001501411"/>
    </source>
</evidence>
<evidence type="ECO:0000256" key="2">
    <source>
        <dbReference type="ARBA" id="ARBA00022748"/>
    </source>
</evidence>
<reference evidence="8" key="1">
    <citation type="journal article" date="2019" name="Int. J. Syst. Evol. Microbiol.">
        <title>The Global Catalogue of Microorganisms (GCM) 10K type strain sequencing project: providing services to taxonomists for standard genome sequencing and annotation.</title>
        <authorList>
            <consortium name="The Broad Institute Genomics Platform"/>
            <consortium name="The Broad Institute Genome Sequencing Center for Infectious Disease"/>
            <person name="Wu L."/>
            <person name="Ma J."/>
        </authorList>
    </citation>
    <scope>NUCLEOTIDE SEQUENCE [LARGE SCALE GENOMIC DNA]</scope>
    <source>
        <strain evidence="8">JCM 18200</strain>
    </source>
</reference>
<feature type="chain" id="PRO_5046848070" evidence="5">
    <location>
        <begin position="16"/>
        <end position="363"/>
    </location>
</feature>
<feature type="signal peptide" evidence="5">
    <location>
        <begin position="1"/>
        <end position="15"/>
    </location>
</feature>
<dbReference type="RefSeq" id="WP_345231302.1">
    <property type="nucleotide sequence ID" value="NZ_BAABIQ010000008.1"/>
</dbReference>
<accession>A0ABP9B1N7</accession>
<organism evidence="7 8">
    <name type="scientific">Olivibacter ginsenosidimutans</name>
    <dbReference type="NCBI Taxonomy" id="1176537"/>
    <lineage>
        <taxon>Bacteria</taxon>
        <taxon>Pseudomonadati</taxon>
        <taxon>Bacteroidota</taxon>
        <taxon>Sphingobacteriia</taxon>
        <taxon>Sphingobacteriales</taxon>
        <taxon>Sphingobacteriaceae</taxon>
        <taxon>Olivibacter</taxon>
    </lineage>
</organism>
<dbReference type="CDD" id="cd02966">
    <property type="entry name" value="TlpA_like_family"/>
    <property type="match status" value="1"/>
</dbReference>
<comment type="subcellular location">
    <subcellularLocation>
        <location evidence="1">Cell envelope</location>
    </subcellularLocation>
</comment>
<evidence type="ECO:0000313" key="7">
    <source>
        <dbReference type="EMBL" id="GAA4789095.1"/>
    </source>
</evidence>
<evidence type="ECO:0000256" key="5">
    <source>
        <dbReference type="SAM" id="SignalP"/>
    </source>
</evidence>
<gene>
    <name evidence="7" type="ORF">GCM10023231_16730</name>
</gene>